<proteinExistence type="predicted"/>
<name>A0A016WJL2_9BILA</name>
<dbReference type="EMBL" id="JARK01000269">
    <property type="protein sequence ID" value="EYC39198.1"/>
    <property type="molecule type" value="Genomic_DNA"/>
</dbReference>
<keyword evidence="2" id="KW-1185">Reference proteome</keyword>
<accession>A0A016WJL2</accession>
<sequence length="102" mass="12023">MVRAYKSHSEYSKQPGWTMINSSFDRNLFSDGETFDHSGRFYYHKFFFPNGDPCNRGRADMEGELLFLDQTHKCRSSFHVQSFHRYQLISEYSAMIGSPSFE</sequence>
<dbReference type="Proteomes" id="UP000024635">
    <property type="component" value="Unassembled WGS sequence"/>
</dbReference>
<protein>
    <submittedName>
        <fullName evidence="1">Uncharacterized protein</fullName>
    </submittedName>
</protein>
<organism evidence="1 2">
    <name type="scientific">Ancylostoma ceylanicum</name>
    <dbReference type="NCBI Taxonomy" id="53326"/>
    <lineage>
        <taxon>Eukaryota</taxon>
        <taxon>Metazoa</taxon>
        <taxon>Ecdysozoa</taxon>
        <taxon>Nematoda</taxon>
        <taxon>Chromadorea</taxon>
        <taxon>Rhabditida</taxon>
        <taxon>Rhabditina</taxon>
        <taxon>Rhabditomorpha</taxon>
        <taxon>Strongyloidea</taxon>
        <taxon>Ancylostomatidae</taxon>
        <taxon>Ancylostomatinae</taxon>
        <taxon>Ancylostoma</taxon>
    </lineage>
</organism>
<evidence type="ECO:0000313" key="2">
    <source>
        <dbReference type="Proteomes" id="UP000024635"/>
    </source>
</evidence>
<reference evidence="2" key="1">
    <citation type="journal article" date="2015" name="Nat. Genet.">
        <title>The genome and transcriptome of the zoonotic hookworm Ancylostoma ceylanicum identify infection-specific gene families.</title>
        <authorList>
            <person name="Schwarz E.M."/>
            <person name="Hu Y."/>
            <person name="Antoshechkin I."/>
            <person name="Miller M.M."/>
            <person name="Sternberg P.W."/>
            <person name="Aroian R.V."/>
        </authorList>
    </citation>
    <scope>NUCLEOTIDE SEQUENCE</scope>
    <source>
        <strain evidence="2">HY135</strain>
    </source>
</reference>
<comment type="caution">
    <text evidence="1">The sequence shown here is derived from an EMBL/GenBank/DDBJ whole genome shotgun (WGS) entry which is preliminary data.</text>
</comment>
<dbReference type="AlphaFoldDB" id="A0A016WJL2"/>
<evidence type="ECO:0000313" key="1">
    <source>
        <dbReference type="EMBL" id="EYC39198.1"/>
    </source>
</evidence>
<gene>
    <name evidence="1" type="primary">Acey_s0669.g1362</name>
    <name evidence="1" type="ORF">Y032_0669g1362</name>
</gene>